<accession>A0A9J6NWD5</accession>
<proteinExistence type="predicted"/>
<feature type="signal peptide" evidence="1">
    <location>
        <begin position="1"/>
        <end position="22"/>
    </location>
</feature>
<gene>
    <name evidence="2" type="ORF">KDK92_02300</name>
</gene>
<keyword evidence="3" id="KW-1185">Reference proteome</keyword>
<reference evidence="2" key="2">
    <citation type="submission" date="2021-04" db="EMBL/GenBank/DDBJ databases">
        <authorList>
            <person name="Dong X."/>
        </authorList>
    </citation>
    <scope>NUCLEOTIDE SEQUENCE</scope>
    <source>
        <strain evidence="2">ZWT</strain>
    </source>
</reference>
<dbReference type="PROSITE" id="PS51257">
    <property type="entry name" value="PROKAR_LIPOPROTEIN"/>
    <property type="match status" value="1"/>
</dbReference>
<protein>
    <recommendedName>
        <fullName evidence="4">Lipoprotein</fullName>
    </recommendedName>
</protein>
<evidence type="ECO:0000313" key="2">
    <source>
        <dbReference type="EMBL" id="MCM1988555.1"/>
    </source>
</evidence>
<reference evidence="2" key="1">
    <citation type="journal article" date="2021" name="mSystems">
        <title>Bacteria and Archaea Synergistically Convert Glycine Betaine to Biogenic Methane in the Formosa Cold Seep of the South China Sea.</title>
        <authorList>
            <person name="Li L."/>
            <person name="Zhang W."/>
            <person name="Zhang S."/>
            <person name="Song L."/>
            <person name="Sun Q."/>
            <person name="Zhang H."/>
            <person name="Xiang H."/>
            <person name="Dong X."/>
        </authorList>
    </citation>
    <scope>NUCLEOTIDE SEQUENCE</scope>
    <source>
        <strain evidence="2">ZWT</strain>
    </source>
</reference>
<organism evidence="2 3">
    <name type="scientific">Oceanirhabdus seepicola</name>
    <dbReference type="NCBI Taxonomy" id="2828781"/>
    <lineage>
        <taxon>Bacteria</taxon>
        <taxon>Bacillati</taxon>
        <taxon>Bacillota</taxon>
        <taxon>Clostridia</taxon>
        <taxon>Eubacteriales</taxon>
        <taxon>Clostridiaceae</taxon>
        <taxon>Oceanirhabdus</taxon>
    </lineage>
</organism>
<dbReference type="EMBL" id="JAGSOJ010000001">
    <property type="protein sequence ID" value="MCM1988555.1"/>
    <property type="molecule type" value="Genomic_DNA"/>
</dbReference>
<comment type="caution">
    <text evidence="2">The sequence shown here is derived from an EMBL/GenBank/DDBJ whole genome shotgun (WGS) entry which is preliminary data.</text>
</comment>
<evidence type="ECO:0000313" key="3">
    <source>
        <dbReference type="Proteomes" id="UP001056429"/>
    </source>
</evidence>
<dbReference type="RefSeq" id="WP_250857421.1">
    <property type="nucleotide sequence ID" value="NZ_JAGSOJ010000001.1"/>
</dbReference>
<evidence type="ECO:0000256" key="1">
    <source>
        <dbReference type="SAM" id="SignalP"/>
    </source>
</evidence>
<evidence type="ECO:0008006" key="4">
    <source>
        <dbReference type="Google" id="ProtNLM"/>
    </source>
</evidence>
<feature type="chain" id="PRO_5039917140" description="Lipoprotein" evidence="1">
    <location>
        <begin position="23"/>
        <end position="348"/>
    </location>
</feature>
<dbReference type="Proteomes" id="UP001056429">
    <property type="component" value="Unassembled WGS sequence"/>
</dbReference>
<keyword evidence="1" id="KW-0732">Signal</keyword>
<name>A0A9J6NWD5_9CLOT</name>
<dbReference type="AlphaFoldDB" id="A0A9J6NWD5"/>
<sequence>MKKSLKLSALALILFSTLLFVACGGNNNKEISYSWGENLNSIVQKLNNKNIKYYLQEDDKSALIRVKYSDIGVEGYFQDQVFYFAKGLLIEEESVEFEVPRLILVADSVISEEIDKTMAKKEIDKLTEKYGEPDEKPENEEDIAGYTWNKENEIISTEYHSEYGLFRVSTRLNEEERKEIKDKEEKKVELGSGENIEYKWGESSKEIIKKFQKENVKYYIGEEANVEVINIALEGEDIFEATAAKSFYLSDTFIINDEEVKFNENRLFVVTESNYTTKEEVIKKIEELTAKYGEVTSKPEEGDYTGYTWETENSIISTVFIEEYNVFTLSYRFKENDKANFLKYKIEK</sequence>